<dbReference type="GO" id="GO:0033202">
    <property type="term" value="C:DNA helicase complex"/>
    <property type="evidence" value="ECO:0007669"/>
    <property type="project" value="TreeGrafter"/>
</dbReference>
<dbReference type="Gene3D" id="1.10.486.10">
    <property type="entry name" value="PCRA, domain 4"/>
    <property type="match status" value="1"/>
</dbReference>
<keyword evidence="4 12" id="KW-0347">Helicase</keyword>
<keyword evidence="3 12" id="KW-0378">Hydrolase</keyword>
<dbReference type="InterPro" id="IPR013986">
    <property type="entry name" value="DExx_box_DNA_helicase_dom_sf"/>
</dbReference>
<name>A0AAW7PSR1_9BACT</name>
<dbReference type="EMBL" id="JAPZDC010000006">
    <property type="protein sequence ID" value="MDN5064398.1"/>
    <property type="molecule type" value="Genomic_DNA"/>
</dbReference>
<evidence type="ECO:0000256" key="12">
    <source>
        <dbReference type="PROSITE-ProRule" id="PRU00560"/>
    </source>
</evidence>
<dbReference type="PANTHER" id="PTHR11070:SF2">
    <property type="entry name" value="ATP-DEPENDENT DNA HELICASE SRS2"/>
    <property type="match status" value="1"/>
</dbReference>
<evidence type="ECO:0000256" key="11">
    <source>
        <dbReference type="ARBA" id="ARBA00048988"/>
    </source>
</evidence>
<evidence type="ECO:0000256" key="10">
    <source>
        <dbReference type="ARBA" id="ARBA00034923"/>
    </source>
</evidence>
<dbReference type="Pfam" id="PF13361">
    <property type="entry name" value="UvrD_C"/>
    <property type="match status" value="1"/>
</dbReference>
<comment type="catalytic activity">
    <reaction evidence="8">
        <text>Couples ATP hydrolysis with the unwinding of duplex DNA by translocating in the 3'-5' direction.</text>
        <dbReference type="EC" id="5.6.2.4"/>
    </reaction>
</comment>
<dbReference type="EC" id="5.6.2.4" evidence="9"/>
<dbReference type="PROSITE" id="PS51217">
    <property type="entry name" value="UVRD_HELICASE_CTER"/>
    <property type="match status" value="1"/>
</dbReference>
<dbReference type="GO" id="GO:0005829">
    <property type="term" value="C:cytosol"/>
    <property type="evidence" value="ECO:0007669"/>
    <property type="project" value="TreeGrafter"/>
</dbReference>
<evidence type="ECO:0000256" key="7">
    <source>
        <dbReference type="ARBA" id="ARBA00023235"/>
    </source>
</evidence>
<dbReference type="GO" id="GO:0016787">
    <property type="term" value="F:hydrolase activity"/>
    <property type="evidence" value="ECO:0007669"/>
    <property type="project" value="UniProtKB-UniRule"/>
</dbReference>
<dbReference type="InterPro" id="IPR027417">
    <property type="entry name" value="P-loop_NTPase"/>
</dbReference>
<evidence type="ECO:0000256" key="3">
    <source>
        <dbReference type="ARBA" id="ARBA00022801"/>
    </source>
</evidence>
<dbReference type="EMBL" id="JAPZCX010000005">
    <property type="protein sequence ID" value="MDN5070234.1"/>
    <property type="molecule type" value="Genomic_DNA"/>
</dbReference>
<dbReference type="AlphaFoldDB" id="A0AAW7PSR1"/>
<dbReference type="InterPro" id="IPR014016">
    <property type="entry name" value="UvrD-like_ATP-bd"/>
</dbReference>
<dbReference type="InterPro" id="IPR014017">
    <property type="entry name" value="DNA_helicase_UvrD-like_C"/>
</dbReference>
<dbReference type="GO" id="GO:0005524">
    <property type="term" value="F:ATP binding"/>
    <property type="evidence" value="ECO:0007669"/>
    <property type="project" value="UniProtKB-UniRule"/>
</dbReference>
<proteinExistence type="inferred from homology"/>
<keyword evidence="6" id="KW-0238">DNA-binding</keyword>
<feature type="domain" description="UvrD-like helicase ATP-binding" evidence="13">
    <location>
        <begin position="7"/>
        <end position="280"/>
    </location>
</feature>
<organism evidence="15 17">
    <name type="scientific">Aliarcobacter butzleri</name>
    <dbReference type="NCBI Taxonomy" id="28197"/>
    <lineage>
        <taxon>Bacteria</taxon>
        <taxon>Pseudomonadati</taxon>
        <taxon>Campylobacterota</taxon>
        <taxon>Epsilonproteobacteria</taxon>
        <taxon>Campylobacterales</taxon>
        <taxon>Arcobacteraceae</taxon>
        <taxon>Aliarcobacter</taxon>
    </lineage>
</organism>
<dbReference type="RefSeq" id="WP_151943628.1">
    <property type="nucleotide sequence ID" value="NZ_CABVQV010000049.1"/>
</dbReference>
<comment type="catalytic activity">
    <reaction evidence="11">
        <text>ATP + H2O = ADP + phosphate + H(+)</text>
        <dbReference type="Rhea" id="RHEA:13065"/>
        <dbReference type="ChEBI" id="CHEBI:15377"/>
        <dbReference type="ChEBI" id="CHEBI:15378"/>
        <dbReference type="ChEBI" id="CHEBI:30616"/>
        <dbReference type="ChEBI" id="CHEBI:43474"/>
        <dbReference type="ChEBI" id="CHEBI:456216"/>
        <dbReference type="EC" id="5.6.2.4"/>
    </reaction>
</comment>
<keyword evidence="2 12" id="KW-0547">Nucleotide-binding</keyword>
<reference evidence="15" key="1">
    <citation type="submission" date="2022-12" db="EMBL/GenBank/DDBJ databases">
        <authorList>
            <person name="Uljanovas D."/>
        </authorList>
    </citation>
    <scope>NUCLEOTIDE SEQUENCE</scope>
    <source>
        <strain evidence="15">RCM39</strain>
        <strain evidence="16">RCM69</strain>
    </source>
</reference>
<dbReference type="GO" id="GO:0003677">
    <property type="term" value="F:DNA binding"/>
    <property type="evidence" value="ECO:0007669"/>
    <property type="project" value="UniProtKB-KW"/>
</dbReference>
<evidence type="ECO:0000256" key="4">
    <source>
        <dbReference type="ARBA" id="ARBA00022806"/>
    </source>
</evidence>
<dbReference type="PANTHER" id="PTHR11070">
    <property type="entry name" value="UVRD / RECB / PCRA DNA HELICASE FAMILY MEMBER"/>
    <property type="match status" value="1"/>
</dbReference>
<evidence type="ECO:0000313" key="17">
    <source>
        <dbReference type="Proteomes" id="UP001171529"/>
    </source>
</evidence>
<evidence type="ECO:0000259" key="14">
    <source>
        <dbReference type="PROSITE" id="PS51217"/>
    </source>
</evidence>
<accession>A0AAW7PSR1</accession>
<dbReference type="SUPFAM" id="SSF52540">
    <property type="entry name" value="P-loop containing nucleoside triphosphate hydrolases"/>
    <property type="match status" value="1"/>
</dbReference>
<comment type="caution">
    <text evidence="15">The sequence shown here is derived from an EMBL/GenBank/DDBJ whole genome shotgun (WGS) entry which is preliminary data.</text>
</comment>
<dbReference type="InterPro" id="IPR000212">
    <property type="entry name" value="DNA_helicase_UvrD/REP"/>
</dbReference>
<dbReference type="Proteomes" id="UP001170288">
    <property type="component" value="Unassembled WGS sequence"/>
</dbReference>
<evidence type="ECO:0000313" key="16">
    <source>
        <dbReference type="EMBL" id="MDN5070234.1"/>
    </source>
</evidence>
<evidence type="ECO:0000256" key="6">
    <source>
        <dbReference type="ARBA" id="ARBA00023125"/>
    </source>
</evidence>
<protein>
    <recommendedName>
        <fullName evidence="9">DNA 3'-5' helicase</fullName>
        <ecNumber evidence="9">5.6.2.4</ecNumber>
    </recommendedName>
    <alternativeName>
        <fullName evidence="10">DNA 3'-5' helicase II</fullName>
    </alternativeName>
</protein>
<evidence type="ECO:0000256" key="5">
    <source>
        <dbReference type="ARBA" id="ARBA00022840"/>
    </source>
</evidence>
<gene>
    <name evidence="16" type="ORF">O8C76_04210</name>
    <name evidence="15" type="ORF">O8C91_09340</name>
</gene>
<evidence type="ECO:0000256" key="2">
    <source>
        <dbReference type="ARBA" id="ARBA00022741"/>
    </source>
</evidence>
<keyword evidence="7" id="KW-0413">Isomerase</keyword>
<comment type="similarity">
    <text evidence="1">Belongs to the helicase family. UvrD subfamily.</text>
</comment>
<dbReference type="GO" id="GO:0043138">
    <property type="term" value="F:3'-5' DNA helicase activity"/>
    <property type="evidence" value="ECO:0007669"/>
    <property type="project" value="UniProtKB-EC"/>
</dbReference>
<dbReference type="Proteomes" id="UP001171529">
    <property type="component" value="Unassembled WGS sequence"/>
</dbReference>
<feature type="domain" description="UvrD-like helicase C-terminal" evidence="14">
    <location>
        <begin position="281"/>
        <end position="553"/>
    </location>
</feature>
<feature type="binding site" evidence="12">
    <location>
        <begin position="28"/>
        <end position="35"/>
    </location>
    <ligand>
        <name>ATP</name>
        <dbReference type="ChEBI" id="CHEBI:30616"/>
    </ligand>
</feature>
<keyword evidence="5 12" id="KW-0067">ATP-binding</keyword>
<evidence type="ECO:0000259" key="13">
    <source>
        <dbReference type="PROSITE" id="PS51198"/>
    </source>
</evidence>
<evidence type="ECO:0000256" key="1">
    <source>
        <dbReference type="ARBA" id="ARBA00009922"/>
    </source>
</evidence>
<sequence length="684" mass="78101">MFENLLISLNDSQKIAAQHVDGPLLILAGAGSGKTKTITTRLAFLISIGIDPSSILTLTFTNKAATEMRERAFSLLDSSKIFTPPLLCTFHKFGLLFLKFHMSELERKNNFIIIDTDDKKRILKSINKEIPSALLASEVSKYKNSLMSPSEVKATAQLKLYQEIAQIYEDYENYLEKNNLVDFDDLLLLPYKILKNNESLAKQISQKYQYIMVDEYQDTNELQYRLLRLLCSSHNNLCVVGDDDQSIYGWRGATIKNILNFSDHFENSLVIKLEDNYRSTDTILNHANQLIEHNRDRLGKKLIGTRTKGDSIRIYESNDENDETRKIVEDIKKLIDSGENPKNIAILFRVNALSRSLEEGFNKAGLHYKLVGGMKFYERSEIKDLIAYFRILTNLNDNFSIKRIINKPKRGIGKTTIEKLEEKSIETGKSIFDLIQDLDAEGISLIVGKKNARTLKVFEASILDLRESLTQSKMRFLDNFEETFDYRASYDNLPDGFERQANIDEFYGYIRDYFIQNPHLDLKDFLNEIALESENDDYSGEAVSMMSVHASKGLEFKHLFIIGLEEGFFPITGDGSDLEEERRLGYVAITRAKDNLTLSFVHSRFYKGKRTVLSKSRFLSESGLIKGSLTIQKQADFKKGDIVSHKIFGMGRVEKVTSAGKDYKLTINFGGTKRDILSSFVEKA</sequence>
<dbReference type="Gene3D" id="1.10.10.160">
    <property type="match status" value="1"/>
</dbReference>
<dbReference type="PROSITE" id="PS51198">
    <property type="entry name" value="UVRD_HELICASE_ATP_BIND"/>
    <property type="match status" value="1"/>
</dbReference>
<dbReference type="CDD" id="cd17932">
    <property type="entry name" value="DEXQc_UvrD"/>
    <property type="match status" value="1"/>
</dbReference>
<evidence type="ECO:0000256" key="9">
    <source>
        <dbReference type="ARBA" id="ARBA00034808"/>
    </source>
</evidence>
<evidence type="ECO:0000256" key="8">
    <source>
        <dbReference type="ARBA" id="ARBA00034617"/>
    </source>
</evidence>
<dbReference type="Gene3D" id="3.40.50.300">
    <property type="entry name" value="P-loop containing nucleotide triphosphate hydrolases"/>
    <property type="match status" value="2"/>
</dbReference>
<dbReference type="GO" id="GO:0000725">
    <property type="term" value="P:recombinational repair"/>
    <property type="evidence" value="ECO:0007669"/>
    <property type="project" value="TreeGrafter"/>
</dbReference>
<dbReference type="Pfam" id="PF00580">
    <property type="entry name" value="UvrD-helicase"/>
    <property type="match status" value="1"/>
</dbReference>
<evidence type="ECO:0000313" key="15">
    <source>
        <dbReference type="EMBL" id="MDN5064398.1"/>
    </source>
</evidence>
<reference evidence="15" key="2">
    <citation type="journal article" date="2023" name="Microorganisms">
        <title>Genomic Characterization of Arcobacter butzleri Strains Isolated from Various Sources in Lithuania.</title>
        <authorList>
            <person name="Uljanovas D."/>
            <person name="Golz G."/>
            <person name="Fleischmann S."/>
            <person name="Kudirkiene E."/>
            <person name="Kasetiene N."/>
            <person name="Grineviciene A."/>
            <person name="Tamuleviciene E."/>
            <person name="Aksomaitiene J."/>
            <person name="Alter T."/>
            <person name="Malakauskas M."/>
        </authorList>
    </citation>
    <scope>NUCLEOTIDE SEQUENCE</scope>
    <source>
        <strain evidence="15">RCM39</strain>
        <strain evidence="16">RCM69</strain>
    </source>
</reference>